<feature type="compositionally biased region" description="Low complexity" evidence="1">
    <location>
        <begin position="434"/>
        <end position="443"/>
    </location>
</feature>
<feature type="compositionally biased region" description="Low complexity" evidence="1">
    <location>
        <begin position="147"/>
        <end position="160"/>
    </location>
</feature>
<proteinExistence type="predicted"/>
<feature type="compositionally biased region" description="Basic and acidic residues" evidence="1">
    <location>
        <begin position="38"/>
        <end position="73"/>
    </location>
</feature>
<accession>A0A4Z1P7P3</accession>
<feature type="region of interest" description="Disordered" evidence="1">
    <location>
        <begin position="1"/>
        <end position="352"/>
    </location>
</feature>
<feature type="compositionally biased region" description="Basic and acidic residues" evidence="1">
    <location>
        <begin position="1350"/>
        <end position="1366"/>
    </location>
</feature>
<feature type="compositionally biased region" description="Basic and acidic residues" evidence="1">
    <location>
        <begin position="118"/>
        <end position="146"/>
    </location>
</feature>
<evidence type="ECO:0000313" key="4">
    <source>
        <dbReference type="Proteomes" id="UP000298493"/>
    </source>
</evidence>
<dbReference type="InterPro" id="IPR018946">
    <property type="entry name" value="PhoD-like_MPP"/>
</dbReference>
<evidence type="ECO:0000259" key="2">
    <source>
        <dbReference type="Pfam" id="PF19050"/>
    </source>
</evidence>
<feature type="region of interest" description="Disordered" evidence="1">
    <location>
        <begin position="1300"/>
        <end position="1489"/>
    </location>
</feature>
<dbReference type="EMBL" id="SNSC02000018">
    <property type="protein sequence ID" value="TID16557.1"/>
    <property type="molecule type" value="Genomic_DNA"/>
</dbReference>
<feature type="compositionally biased region" description="Gly residues" evidence="1">
    <location>
        <begin position="1223"/>
        <end position="1232"/>
    </location>
</feature>
<sequence>MAARRSSNTSATRHPAVRTEYASDRSPLQKLEVALDSLTKEEKRSRMEEAEARAQERAAARRRAKAPENRDNRTSQPSRRSKDYSETAQPSRDPSNRSSGNRTSYHDTSTNSRPSRIPRPEDTDPARRARADLYADGARFRDDRGKSGSAGKHSASNGASITAPARQRSVREGQVFDADPAYTDTRGNLVSPPARTGQADYGFPNTSVHRKPVHSGAEEHNGRVLSSGPDGREQSRQYSDAPRAVRGQVPHQQRRAEAPNRERPRAVIQQTPEEAEEARRVAHMRAAALDSSPEEPPSPRIRQRSQTHDQPVDEPTTPKLKRRFTNPFSRKKDTSAPDSPATAGSGRGKATMGTAAIGGAALERASTEHHHRHPHLHHREDARRYQPLRYADYRKNIRAARVAVDEPEPTVQQQREDAAWWEKNATSKSKSRRSSAGASSSSRPPAMAYDGPYDEGGQTFFNPPLYLKSGPLLRFTGIRKDSAVRPASRSRPGIELWTGSIMIVTVDSKSKYDRPPTLRIFKQPVDLLPPPPVEIDEASGVHLGPEYVDPIAGQIKVSRVGKTLYVKPADALDEHRDLSRVENDSGLFEESRSASYSHGDGKNTLGVLRYSGQDGEKRGKYQEIPGFCLHSERGATFWKFNLEIELGPQQLRLAYRINRGPAIGFWVPARGATMNMMFHSCNGFSLSVDSNTFSGPDPMWRDVLNSHQTRPFHVMLGGGDQIYNDAATTQTRLFGEWSRWKNQLYKNAQPFSAEMQDELEEFYLNRYATWFSQGLFGMATSQIPMVNMWDDHDIIDGFGSYPDRTMSCPVMSGVGNVAFKYYMLFQHQALPLEDQSVEPSWLLGAQPGPYINELSRSVYMSLGRQTALLALDCRTERTRDEILSQETWDIVFDRLRREIVKGETTHLLVVLGIPIAYPRLNFLENVLTSRLMDPLKALGRTGALGGFVNKFDGGVEILDDLDDHWTAKHHKDERNWFVQELQELAAEKSVRITMLGGDVHLCAAGQFYSNKKLGIPKDQDHRYMPNIISSAIVNTPPSDMVADVLNKRNKIHHLDDETDEDMIPIFLYDVNDKPRNNHHLLPRRNWCSIREYIPESTPPATPDEVYQSQPSIRREPSKMSRRSSLTRGNSLIRRLSSGGRREGGASHPPIAYAQHAPSEQDYFNHRDPSRRRASAEIPRNTSVDAGRRASADIQSRNKATGLPPVPMGQNASSSRFQHDGASMRGGGGGVGGRPNPFLRRPTEYSPHNPDHMINLQHALDIRLNVENEQGDPAGTTTEYRLLVPTLDYRGDDDRLALRKTHTSATSASANQKKGGFGKWFGSNKERGQVSQPLSPSGSERSYTDDDDASEERYYNNDGKTGRRRDSLSPPEVIPSGAIFSSHIPPATRRNGGVPPRDGRISVSGPPALGGVNPHRSVASSHQSQQRVVSGGEQRYSSRNAPPVSLFNNTAAGRGLVGNAQERRRSSTDGGRRGSMDAPQRVRGSFGGYE</sequence>
<feature type="compositionally biased region" description="Basic and acidic residues" evidence="1">
    <location>
        <begin position="1460"/>
        <end position="1474"/>
    </location>
</feature>
<keyword evidence="4" id="KW-1185">Reference proteome</keyword>
<dbReference type="PANTHER" id="PTHR46689:SF1">
    <property type="entry name" value="PHOD-LIKE PHOSPHATASE DOMAIN-CONTAINING PROTEIN"/>
    <property type="match status" value="1"/>
</dbReference>
<feature type="compositionally biased region" description="Low complexity" evidence="1">
    <location>
        <begin position="1127"/>
        <end position="1138"/>
    </location>
</feature>
<feature type="compositionally biased region" description="Basic and acidic residues" evidence="1">
    <location>
        <begin position="254"/>
        <end position="265"/>
    </location>
</feature>
<feature type="region of interest" description="Disordered" evidence="1">
    <location>
        <begin position="1097"/>
        <end position="1244"/>
    </location>
</feature>
<dbReference type="InterPro" id="IPR038607">
    <property type="entry name" value="PhoD-like_sf"/>
</dbReference>
<dbReference type="InterPro" id="IPR043904">
    <property type="entry name" value="PhoD_2-like"/>
</dbReference>
<feature type="domain" description="PhoD-like phosphatase" evidence="2">
    <location>
        <begin position="935"/>
        <end position="1100"/>
    </location>
</feature>
<feature type="region of interest" description="Disordered" evidence="1">
    <location>
        <begin position="404"/>
        <end position="448"/>
    </location>
</feature>
<dbReference type="CDD" id="cd07389">
    <property type="entry name" value="MPP_PhoD"/>
    <property type="match status" value="1"/>
</dbReference>
<name>A0A4Z1P7P3_9PEZI</name>
<dbReference type="Pfam" id="PF19050">
    <property type="entry name" value="PhoD_2"/>
    <property type="match status" value="2"/>
</dbReference>
<comment type="caution">
    <text evidence="3">The sequence shown here is derived from an EMBL/GenBank/DDBJ whole genome shotgun (WGS) entry which is preliminary data.</text>
</comment>
<evidence type="ECO:0000313" key="3">
    <source>
        <dbReference type="EMBL" id="TID16557.1"/>
    </source>
</evidence>
<dbReference type="Proteomes" id="UP000298493">
    <property type="component" value="Unassembled WGS sequence"/>
</dbReference>
<organism evidence="3 4">
    <name type="scientific">Venturia nashicola</name>
    <dbReference type="NCBI Taxonomy" id="86259"/>
    <lineage>
        <taxon>Eukaryota</taxon>
        <taxon>Fungi</taxon>
        <taxon>Dikarya</taxon>
        <taxon>Ascomycota</taxon>
        <taxon>Pezizomycotina</taxon>
        <taxon>Dothideomycetes</taxon>
        <taxon>Pleosporomycetidae</taxon>
        <taxon>Venturiales</taxon>
        <taxon>Venturiaceae</taxon>
        <taxon>Venturia</taxon>
    </lineage>
</organism>
<feature type="compositionally biased region" description="Polar residues" evidence="1">
    <location>
        <begin position="1"/>
        <end position="12"/>
    </location>
</feature>
<feature type="compositionally biased region" description="Polar residues" evidence="1">
    <location>
        <begin position="1434"/>
        <end position="1450"/>
    </location>
</feature>
<dbReference type="STRING" id="86259.A0A4Z1P7P3"/>
<feature type="compositionally biased region" description="Polar residues" evidence="1">
    <location>
        <begin position="86"/>
        <end position="114"/>
    </location>
</feature>
<gene>
    <name evidence="3" type="ORF">E6O75_ATG11675</name>
</gene>
<reference evidence="3 4" key="1">
    <citation type="submission" date="2019-04" db="EMBL/GenBank/DDBJ databases">
        <title>High contiguity whole genome sequence and gene annotation resource for two Venturia nashicola isolates.</title>
        <authorList>
            <person name="Prokchorchik M."/>
            <person name="Won K."/>
            <person name="Lee Y."/>
            <person name="Choi E.D."/>
            <person name="Segonzac C."/>
            <person name="Sohn K.H."/>
        </authorList>
    </citation>
    <scope>NUCLEOTIDE SEQUENCE [LARGE SCALE GENOMIC DNA]</scope>
    <source>
        <strain evidence="3 4">PRI2</strain>
    </source>
</reference>
<feature type="domain" description="PhoD-like phosphatase" evidence="2">
    <location>
        <begin position="674"/>
        <end position="927"/>
    </location>
</feature>
<protein>
    <submittedName>
        <fullName evidence="3">Metallo-dependent phosphatase</fullName>
    </submittedName>
</protein>
<feature type="region of interest" description="Disordered" evidence="1">
    <location>
        <begin position="365"/>
        <end position="385"/>
    </location>
</feature>
<feature type="compositionally biased region" description="Polar residues" evidence="1">
    <location>
        <begin position="1417"/>
        <end position="1427"/>
    </location>
</feature>
<feature type="compositionally biased region" description="Polar residues" evidence="1">
    <location>
        <begin position="1302"/>
        <end position="1311"/>
    </location>
</feature>
<feature type="compositionally biased region" description="Polar residues" evidence="1">
    <location>
        <begin position="1328"/>
        <end position="1340"/>
    </location>
</feature>
<evidence type="ECO:0000256" key="1">
    <source>
        <dbReference type="SAM" id="MobiDB-lite"/>
    </source>
</evidence>
<dbReference type="GO" id="GO:0016020">
    <property type="term" value="C:membrane"/>
    <property type="evidence" value="ECO:0007669"/>
    <property type="project" value="TreeGrafter"/>
</dbReference>
<dbReference type="Gene3D" id="3.60.21.70">
    <property type="entry name" value="PhoD-like phosphatase"/>
    <property type="match status" value="1"/>
</dbReference>
<dbReference type="PANTHER" id="PTHR46689">
    <property type="entry name" value="MEMBRANE PROTEIN, PUTATIVE-RELATED"/>
    <property type="match status" value="1"/>
</dbReference>